<sequence>MLFPKICRYSKLWLTATLRVENVNYHILHLFCYNYALMTLRIEQELQRQENSKTNLFGPYPIGETRIIPLIPKNREEIINPKHTTAITYLTRHPHELTVEAVEPMEYLGLRYKDILGGYYIPEHIQPPAPDTKKLLLFFGQEDSNQLLYQTKNIIKTLFSPEPEAGKLVQNTLEFMERVYHEDKDEKGKSPRRKTKEPAICHETRVLLRTIADDLVYSYRLPPNSSQEDITSPANLWTYAAHLSSIILHDFKEDFILKGKGWLVQDIQDPRSILLYSPRSLEPTRLTFPHPQLAQTLIHLINAFTLKDYDKRYVTPAEAIQMQTEHLLYSAKPNHDGEWTQDEKFIFNTISEGKSNDRDDHLMTMWNFKRQPEDKYHIKLLETIYTFKALPFMAWNHKYSMSLPPPWAYNIFNRQTERFRRIPEPPRALGTAILKLLGADDNDLFGWITDASNPDNESIRTLYRAKHLNHSIIIPGPTKVDIIAIKGKKPVLYQIQKGRFSGQNGGYIRQGPR</sequence>
<protein>
    <submittedName>
        <fullName evidence="1">Uncharacterized protein</fullName>
    </submittedName>
</protein>
<dbReference type="Proteomes" id="UP000177383">
    <property type="component" value="Unassembled WGS sequence"/>
</dbReference>
<dbReference type="AlphaFoldDB" id="A0A1F5ZQ91"/>
<organism evidence="1 2">
    <name type="scientific">Candidatus Gottesmanbacteria bacterium RIFCSPHIGHO2_01_FULL_39_10</name>
    <dbReference type="NCBI Taxonomy" id="1798375"/>
    <lineage>
        <taxon>Bacteria</taxon>
        <taxon>Candidatus Gottesmaniibacteriota</taxon>
    </lineage>
</organism>
<dbReference type="EMBL" id="MFJE01000022">
    <property type="protein sequence ID" value="OGG14277.1"/>
    <property type="molecule type" value="Genomic_DNA"/>
</dbReference>
<evidence type="ECO:0000313" key="2">
    <source>
        <dbReference type="Proteomes" id="UP000177383"/>
    </source>
</evidence>
<evidence type="ECO:0000313" key="1">
    <source>
        <dbReference type="EMBL" id="OGG14277.1"/>
    </source>
</evidence>
<comment type="caution">
    <text evidence="1">The sequence shown here is derived from an EMBL/GenBank/DDBJ whole genome shotgun (WGS) entry which is preliminary data.</text>
</comment>
<proteinExistence type="predicted"/>
<name>A0A1F5ZQ91_9BACT</name>
<reference evidence="1 2" key="1">
    <citation type="journal article" date="2016" name="Nat. Commun.">
        <title>Thousands of microbial genomes shed light on interconnected biogeochemical processes in an aquifer system.</title>
        <authorList>
            <person name="Anantharaman K."/>
            <person name="Brown C.T."/>
            <person name="Hug L.A."/>
            <person name="Sharon I."/>
            <person name="Castelle C.J."/>
            <person name="Probst A.J."/>
            <person name="Thomas B.C."/>
            <person name="Singh A."/>
            <person name="Wilkins M.J."/>
            <person name="Karaoz U."/>
            <person name="Brodie E.L."/>
            <person name="Williams K.H."/>
            <person name="Hubbard S.S."/>
            <person name="Banfield J.F."/>
        </authorList>
    </citation>
    <scope>NUCLEOTIDE SEQUENCE [LARGE SCALE GENOMIC DNA]</scope>
</reference>
<gene>
    <name evidence="1" type="ORF">A2773_06695</name>
</gene>
<accession>A0A1F5ZQ91</accession>